<proteinExistence type="predicted"/>
<dbReference type="EMBL" id="FZOJ01000009">
    <property type="protein sequence ID" value="SNS40165.1"/>
    <property type="molecule type" value="Genomic_DNA"/>
</dbReference>
<dbReference type="OrthoDB" id="1647790at2"/>
<dbReference type="Pfam" id="PF07875">
    <property type="entry name" value="Coat_F"/>
    <property type="match status" value="1"/>
</dbReference>
<organism evidence="1 2">
    <name type="scientific">Anaerovirgula multivorans</name>
    <dbReference type="NCBI Taxonomy" id="312168"/>
    <lineage>
        <taxon>Bacteria</taxon>
        <taxon>Bacillati</taxon>
        <taxon>Bacillota</taxon>
        <taxon>Clostridia</taxon>
        <taxon>Peptostreptococcales</taxon>
        <taxon>Natronincolaceae</taxon>
        <taxon>Anaerovirgula</taxon>
    </lineage>
</organism>
<dbReference type="Proteomes" id="UP000198304">
    <property type="component" value="Unassembled WGS sequence"/>
</dbReference>
<gene>
    <name evidence="1" type="ORF">SAMN05446037_100992</name>
</gene>
<dbReference type="AlphaFoldDB" id="A0A239E628"/>
<reference evidence="2" key="1">
    <citation type="submission" date="2017-06" db="EMBL/GenBank/DDBJ databases">
        <authorList>
            <person name="Varghese N."/>
            <person name="Submissions S."/>
        </authorList>
    </citation>
    <scope>NUCLEOTIDE SEQUENCE [LARGE SCALE GENOMIC DNA]</scope>
    <source>
        <strain evidence="2">SCA</strain>
    </source>
</reference>
<sequence>MNTEQTITSKAGVQKIGKTVSNELPQVKDPSINIRDKLNDILLMEKHNLVSYQIGINEMINDDLRQIVINNRDQLQQIHTRYFNEMFNLGEYQANVAVNAEVADLVEIFTGYQTQFPLQQ</sequence>
<dbReference type="InterPro" id="IPR012851">
    <property type="entry name" value="Spore_coat_CotF-like"/>
</dbReference>
<name>A0A239E628_9FIRM</name>
<evidence type="ECO:0000313" key="1">
    <source>
        <dbReference type="EMBL" id="SNS40165.1"/>
    </source>
</evidence>
<accession>A0A239E628</accession>
<evidence type="ECO:0000313" key="2">
    <source>
        <dbReference type="Proteomes" id="UP000198304"/>
    </source>
</evidence>
<protein>
    <submittedName>
        <fullName evidence="1">Coat F domain-containing protein</fullName>
    </submittedName>
</protein>
<keyword evidence="2" id="KW-1185">Reference proteome</keyword>
<dbReference type="RefSeq" id="WP_089282957.1">
    <property type="nucleotide sequence ID" value="NZ_FZOJ01000009.1"/>
</dbReference>